<accession>A0ACC0L1J7</accession>
<evidence type="ECO:0000313" key="2">
    <source>
        <dbReference type="Proteomes" id="UP001064048"/>
    </source>
</evidence>
<evidence type="ECO:0000313" key="1">
    <source>
        <dbReference type="EMBL" id="KAI8442485.1"/>
    </source>
</evidence>
<comment type="caution">
    <text evidence="1">The sequence shown here is derived from an EMBL/GenBank/DDBJ whole genome shotgun (WGS) entry which is preliminary data.</text>
</comment>
<keyword evidence="2" id="KW-1185">Reference proteome</keyword>
<proteinExistence type="predicted"/>
<organism evidence="1 2">
    <name type="scientific">Choristoneura fumiferana</name>
    <name type="common">Spruce budworm moth</name>
    <name type="synonym">Archips fumiferana</name>
    <dbReference type="NCBI Taxonomy" id="7141"/>
    <lineage>
        <taxon>Eukaryota</taxon>
        <taxon>Metazoa</taxon>
        <taxon>Ecdysozoa</taxon>
        <taxon>Arthropoda</taxon>
        <taxon>Hexapoda</taxon>
        <taxon>Insecta</taxon>
        <taxon>Pterygota</taxon>
        <taxon>Neoptera</taxon>
        <taxon>Endopterygota</taxon>
        <taxon>Lepidoptera</taxon>
        <taxon>Glossata</taxon>
        <taxon>Ditrysia</taxon>
        <taxon>Tortricoidea</taxon>
        <taxon>Tortricidae</taxon>
        <taxon>Tortricinae</taxon>
        <taxon>Choristoneura</taxon>
    </lineage>
</organism>
<dbReference type="EMBL" id="CM046109">
    <property type="protein sequence ID" value="KAI8442485.1"/>
    <property type="molecule type" value="Genomic_DNA"/>
</dbReference>
<gene>
    <name evidence="1" type="ORF">MSG28_005977</name>
</gene>
<name>A0ACC0L1J7_CHOFU</name>
<sequence>MSVQSKVRDDIEVLTTSVWWDKRAVLLTRRFKESLCPWRRGGSPLYNADKPPVSGEHGTGARVFIRCLLSYRNYQISSATMPLTPAQKQKRYREKLKQNSEKHEEAKKKHRELYHKTKRLVKDLTPKEKKHANLIWKLRQREYRKKQKNLQTVLAATPPSTPVSELLELNAEINQTPPPSPQLAPPKERGRKKVKRNRSKLYRQNKKLKEDLELLKKKCEKYRKRSVRNKNPNKEDDNDNIRQSIDARETCLCKIHANIYYKAQALKRQGIIKTDNLSEIVKATVCNDHSQSCMYNDCSLCKFKKLEYNQEKITGTIKSSEWIRKEESYEKEGKKVKCFKNVKEETVKDSVQFLQTFEKDMISFKKHVYNIKIQFHNFRECLSKLQPNECAIVVDFSENFNCKYHEEIQSHHFGGSRKQVSLHTVMVYIFNPDTKYTAHSFCTISSSNCHQPAAIWAHLEPIMQWIRKEYTLVDTIHFFSDGPSTQYRQKQNFYLLCTRYFDFGFAAVTWSFFEAGHGKGPADGIGGFLKRTADKIIATGHDISNADQFFEKLKHTSKIKLFLIEEQCIKDIQDSLPRTIPRLIGTLKVHQIFTENRNTLKYRNLSCFCGLGKNGFCDCLNPQIYSTSVMEPTRIHDSSDDDMPLSSHAVLKEVQNTMPRSSVYKTIYGSSDTDGEEMPAVRSNKENTREMISSTTLLNETDNPQASTSSDRIAIGDFLHVNVYTDDSRKKKYSYVCKALTPVEEDGEVKVMFLRVIGKKDAKIFRLDEQDISYVDYQDVIEILPAPAVVIKGRRIYHHFRKSISIFEK</sequence>
<protein>
    <submittedName>
        <fullName evidence="1">Uncharacterized protein</fullName>
    </submittedName>
</protein>
<reference evidence="1 2" key="1">
    <citation type="journal article" date="2022" name="Genome Biol. Evol.">
        <title>The Spruce Budworm Genome: Reconstructing the Evolutionary History of Antifreeze Proteins.</title>
        <authorList>
            <person name="Beliveau C."/>
            <person name="Gagne P."/>
            <person name="Picq S."/>
            <person name="Vernygora O."/>
            <person name="Keeling C.I."/>
            <person name="Pinkney K."/>
            <person name="Doucet D."/>
            <person name="Wen F."/>
            <person name="Johnston J.S."/>
            <person name="Maaroufi H."/>
            <person name="Boyle B."/>
            <person name="Laroche J."/>
            <person name="Dewar K."/>
            <person name="Juretic N."/>
            <person name="Blackburn G."/>
            <person name="Nisole A."/>
            <person name="Brunet B."/>
            <person name="Brandao M."/>
            <person name="Lumley L."/>
            <person name="Duan J."/>
            <person name="Quan G."/>
            <person name="Lucarotti C.J."/>
            <person name="Roe A.D."/>
            <person name="Sperling F.A.H."/>
            <person name="Levesque R.C."/>
            <person name="Cusson M."/>
        </authorList>
    </citation>
    <scope>NUCLEOTIDE SEQUENCE [LARGE SCALE GENOMIC DNA]</scope>
    <source>
        <strain evidence="1">Glfc:IPQL:Cfum</strain>
    </source>
</reference>
<dbReference type="Proteomes" id="UP001064048">
    <property type="component" value="Chromosome 9"/>
</dbReference>